<dbReference type="EMBL" id="FRCP01000023">
    <property type="protein sequence ID" value="SHM96024.1"/>
    <property type="molecule type" value="Genomic_DNA"/>
</dbReference>
<protein>
    <recommendedName>
        <fullName evidence="1">DUF6906 domain-containing protein</fullName>
    </recommendedName>
</protein>
<accession>A0A1M7MZE0</accession>
<dbReference type="RefSeq" id="WP_073290861.1">
    <property type="nucleotide sequence ID" value="NZ_FRCP01000023.1"/>
</dbReference>
<keyword evidence="3" id="KW-1185">Reference proteome</keyword>
<feature type="domain" description="DUF6906" evidence="1">
    <location>
        <begin position="1"/>
        <end position="50"/>
    </location>
</feature>
<name>A0A1M7MZE0_9FIRM</name>
<evidence type="ECO:0000259" key="1">
    <source>
        <dbReference type="Pfam" id="PF21847"/>
    </source>
</evidence>
<dbReference type="OrthoDB" id="2057074at2"/>
<sequence length="61" mass="7529">MKQPKKPTRRQKEIIRDNMFVVNNWFVISETDFYLHIINRNNGKKKMITKYPTRERKTCNE</sequence>
<dbReference type="Proteomes" id="UP000184038">
    <property type="component" value="Unassembled WGS sequence"/>
</dbReference>
<reference evidence="2 3" key="1">
    <citation type="submission" date="2016-11" db="EMBL/GenBank/DDBJ databases">
        <authorList>
            <person name="Jaros S."/>
            <person name="Januszkiewicz K."/>
            <person name="Wedrychowicz H."/>
        </authorList>
    </citation>
    <scope>NUCLEOTIDE SEQUENCE [LARGE SCALE GENOMIC DNA]</scope>
    <source>
        <strain evidence="2 3">DSM 15930</strain>
    </source>
</reference>
<dbReference type="AlphaFoldDB" id="A0A1M7MZE0"/>
<evidence type="ECO:0000313" key="2">
    <source>
        <dbReference type="EMBL" id="SHM96024.1"/>
    </source>
</evidence>
<proteinExistence type="predicted"/>
<evidence type="ECO:0000313" key="3">
    <source>
        <dbReference type="Proteomes" id="UP000184038"/>
    </source>
</evidence>
<organism evidence="2 3">
    <name type="scientific">Anaerosporobacter mobilis DSM 15930</name>
    <dbReference type="NCBI Taxonomy" id="1120996"/>
    <lineage>
        <taxon>Bacteria</taxon>
        <taxon>Bacillati</taxon>
        <taxon>Bacillota</taxon>
        <taxon>Clostridia</taxon>
        <taxon>Lachnospirales</taxon>
        <taxon>Lachnospiraceae</taxon>
        <taxon>Anaerosporobacter</taxon>
    </lineage>
</organism>
<gene>
    <name evidence="2" type="ORF">SAMN02746066_04107</name>
</gene>
<dbReference type="InterPro" id="IPR054201">
    <property type="entry name" value="DUF6906"/>
</dbReference>
<dbReference type="Pfam" id="PF21847">
    <property type="entry name" value="DUF6906"/>
    <property type="match status" value="1"/>
</dbReference>
<dbReference type="STRING" id="1120996.SAMN02746066_04107"/>